<proteinExistence type="predicted"/>
<feature type="compositionally biased region" description="Acidic residues" evidence="7">
    <location>
        <begin position="733"/>
        <end position="745"/>
    </location>
</feature>
<feature type="region of interest" description="Disordered" evidence="7">
    <location>
        <begin position="205"/>
        <end position="230"/>
    </location>
</feature>
<evidence type="ECO:0000256" key="2">
    <source>
        <dbReference type="ARBA" id="ARBA00022679"/>
    </source>
</evidence>
<dbReference type="Pfam" id="PF07714">
    <property type="entry name" value="PK_Tyr_Ser-Thr"/>
    <property type="match status" value="1"/>
</dbReference>
<evidence type="ECO:0000256" key="5">
    <source>
        <dbReference type="ARBA" id="ARBA00022840"/>
    </source>
</evidence>
<dbReference type="InterPro" id="IPR001245">
    <property type="entry name" value="Ser-Thr/Tyr_kinase_cat_dom"/>
</dbReference>
<dbReference type="Gene3D" id="3.30.200.20">
    <property type="entry name" value="Phosphorylase Kinase, domain 1"/>
    <property type="match status" value="1"/>
</dbReference>
<evidence type="ECO:0000256" key="4">
    <source>
        <dbReference type="ARBA" id="ARBA00022777"/>
    </source>
</evidence>
<dbReference type="PROSITE" id="PS50011">
    <property type="entry name" value="PROTEIN_KINASE_DOM"/>
    <property type="match status" value="1"/>
</dbReference>
<dbReference type="InterPro" id="IPR000719">
    <property type="entry name" value="Prot_kinase_dom"/>
</dbReference>
<dbReference type="InterPro" id="IPR008271">
    <property type="entry name" value="Ser/Thr_kinase_AS"/>
</dbReference>
<dbReference type="PROSITE" id="PS00108">
    <property type="entry name" value="PROTEIN_KINASE_ST"/>
    <property type="match status" value="1"/>
</dbReference>
<evidence type="ECO:0000256" key="6">
    <source>
        <dbReference type="PROSITE-ProRule" id="PRU10141"/>
    </source>
</evidence>
<feature type="domain" description="Protein kinase" evidence="8">
    <location>
        <begin position="128"/>
        <end position="459"/>
    </location>
</feature>
<dbReference type="SUPFAM" id="SSF56112">
    <property type="entry name" value="Protein kinase-like (PK-like)"/>
    <property type="match status" value="1"/>
</dbReference>
<dbReference type="InterPro" id="IPR011009">
    <property type="entry name" value="Kinase-like_dom_sf"/>
</dbReference>
<dbReference type="SMART" id="SM00220">
    <property type="entry name" value="S_TKc"/>
    <property type="match status" value="1"/>
</dbReference>
<dbReference type="AlphaFoldDB" id="A0A9W6BPE8"/>
<evidence type="ECO:0000256" key="3">
    <source>
        <dbReference type="ARBA" id="ARBA00022741"/>
    </source>
</evidence>
<keyword evidence="10" id="KW-1185">Reference proteome</keyword>
<keyword evidence="5 6" id="KW-0067">ATP-binding</keyword>
<sequence>MGNSLCCGGVRQVEFDENVVDGTAAAGSAAATDAAAPLQANAPDATRDSANSGDRSSEVGSSEEAAAQNIALVLAQTQPSMAPPAGDPPSGSTSQHSLMITTINMLPAPTFEQRNLILQTPEEMTYDLQILSIIGRGAYGVVYRGVYQGGDVAIKLATINPEKSGWREAFVAAQLRHPHVVHTFTTRGARLTQEFFDRAWRAPAAAPPRLPPRPASTLPALPSGDGLGNPRKIRHERQGWRDVLSRVGASPDKGLLMLVQDLCDKGNLASAITSGLFCTKDKSTRERMLARRMLLRTAAEICRGMIHLHQASVVHGDLKPANVLLHSSSADRRGFVAKIADFGLARVLEEDSTHVQSATEGTAAYMSPEVFVGVHSKAGDVYAFGVMLWEMMTGQKPYSMMNPGRILVAVSVHKSQPPWPEAEWPELCALGATCLAHQASERPTFRELEKQLVALEEAIRENSRRESEESHNHHQQQQQQQQQRGALCGSVTAEEAASETIVAATATAATGAGPSSSAALPPPPPSPALSAAAASLSATALSATTAAAAGSSSRDSGVAAHGGGTPGGGGSSAASPPPLSGPATTRDRHRLAEEGAASHDDHDVDDDGASGSCVAPPGQRHSRELRRRAAAAANAAAAIEAEAAEAAAAVAGGTAPWRVPLESSAADTGAAGAVGADEAGGAASVGEVAAAACADGDVADDAAAAAAASGVGVVMASPWATSAALMAAVQLEPQEEEEEEEEEEVGMGAAVEGGTEGS</sequence>
<evidence type="ECO:0000259" key="8">
    <source>
        <dbReference type="PROSITE" id="PS50011"/>
    </source>
</evidence>
<dbReference type="GO" id="GO:0005524">
    <property type="term" value="F:ATP binding"/>
    <property type="evidence" value="ECO:0007669"/>
    <property type="project" value="UniProtKB-UniRule"/>
</dbReference>
<dbReference type="Proteomes" id="UP001165080">
    <property type="component" value="Unassembled WGS sequence"/>
</dbReference>
<feature type="region of interest" description="Disordered" evidence="7">
    <location>
        <begin position="460"/>
        <end position="492"/>
    </location>
</feature>
<feature type="binding site" evidence="6">
    <location>
        <position position="155"/>
    </location>
    <ligand>
        <name>ATP</name>
        <dbReference type="ChEBI" id="CHEBI:30616"/>
    </ligand>
</feature>
<keyword evidence="3 6" id="KW-0547">Nucleotide-binding</keyword>
<keyword evidence="4" id="KW-0418">Kinase</keyword>
<keyword evidence="2" id="KW-0808">Transferase</keyword>
<evidence type="ECO:0000256" key="7">
    <source>
        <dbReference type="SAM" id="MobiDB-lite"/>
    </source>
</evidence>
<accession>A0A9W6BPE8</accession>
<dbReference type="EMBL" id="BRXU01000014">
    <property type="protein sequence ID" value="GLC55832.1"/>
    <property type="molecule type" value="Genomic_DNA"/>
</dbReference>
<feature type="compositionally biased region" description="Basic and acidic residues" evidence="7">
    <location>
        <begin position="590"/>
        <end position="602"/>
    </location>
</feature>
<dbReference type="InterPro" id="IPR051681">
    <property type="entry name" value="Ser/Thr_Kinases-Pseudokinases"/>
</dbReference>
<dbReference type="PANTHER" id="PTHR44329:SF214">
    <property type="entry name" value="PROTEIN KINASE DOMAIN-CONTAINING PROTEIN"/>
    <property type="match status" value="1"/>
</dbReference>
<feature type="compositionally biased region" description="Basic and acidic residues" evidence="7">
    <location>
        <begin position="460"/>
        <end position="472"/>
    </location>
</feature>
<feature type="compositionally biased region" description="Low complexity" evidence="7">
    <location>
        <begin position="746"/>
        <end position="758"/>
    </location>
</feature>
<feature type="compositionally biased region" description="Gly residues" evidence="7">
    <location>
        <begin position="560"/>
        <end position="571"/>
    </location>
</feature>
<comment type="caution">
    <text evidence="9">The sequence shown here is derived from an EMBL/GenBank/DDBJ whole genome shotgun (WGS) entry which is preliminary data.</text>
</comment>
<evidence type="ECO:0000313" key="9">
    <source>
        <dbReference type="EMBL" id="GLC55832.1"/>
    </source>
</evidence>
<feature type="region of interest" description="Disordered" evidence="7">
    <location>
        <begin position="730"/>
        <end position="758"/>
    </location>
</feature>
<gene>
    <name evidence="9" type="primary">PLEST010047</name>
    <name evidence="9" type="ORF">PLESTB_001033700</name>
</gene>
<dbReference type="Gene3D" id="1.10.510.10">
    <property type="entry name" value="Transferase(Phosphotransferase) domain 1"/>
    <property type="match status" value="1"/>
</dbReference>
<dbReference type="GO" id="GO:0004674">
    <property type="term" value="F:protein serine/threonine kinase activity"/>
    <property type="evidence" value="ECO:0007669"/>
    <property type="project" value="UniProtKB-KW"/>
</dbReference>
<evidence type="ECO:0000256" key="1">
    <source>
        <dbReference type="ARBA" id="ARBA00022527"/>
    </source>
</evidence>
<dbReference type="PROSITE" id="PS00107">
    <property type="entry name" value="PROTEIN_KINASE_ATP"/>
    <property type="match status" value="1"/>
</dbReference>
<feature type="compositionally biased region" description="Low complexity" evidence="7">
    <location>
        <begin position="30"/>
        <end position="44"/>
    </location>
</feature>
<feature type="compositionally biased region" description="Low complexity" evidence="7">
    <location>
        <begin position="550"/>
        <end position="559"/>
    </location>
</feature>
<feature type="region of interest" description="Disordered" evidence="7">
    <location>
        <begin position="511"/>
        <end position="531"/>
    </location>
</feature>
<feature type="compositionally biased region" description="Low complexity" evidence="7">
    <location>
        <begin position="475"/>
        <end position="492"/>
    </location>
</feature>
<name>A0A9W6BPE8_9CHLO</name>
<reference evidence="9 10" key="1">
    <citation type="journal article" date="2023" name="Commun. Biol.">
        <title>Reorganization of the ancestral sex-determining regions during the evolution of trioecy in Pleodorina starrii.</title>
        <authorList>
            <person name="Takahashi K."/>
            <person name="Suzuki S."/>
            <person name="Kawai-Toyooka H."/>
            <person name="Yamamoto K."/>
            <person name="Hamaji T."/>
            <person name="Ootsuki R."/>
            <person name="Yamaguchi H."/>
            <person name="Kawachi M."/>
            <person name="Higashiyama T."/>
            <person name="Nozaki H."/>
        </authorList>
    </citation>
    <scope>NUCLEOTIDE SEQUENCE [LARGE SCALE GENOMIC DNA]</scope>
    <source>
        <strain evidence="9 10">NIES-4479</strain>
    </source>
</reference>
<protein>
    <recommendedName>
        <fullName evidence="8">Protein kinase domain-containing protein</fullName>
    </recommendedName>
</protein>
<feature type="region of interest" description="Disordered" evidence="7">
    <location>
        <begin position="550"/>
        <end position="624"/>
    </location>
</feature>
<feature type="compositionally biased region" description="Pro residues" evidence="7">
    <location>
        <begin position="205"/>
        <end position="214"/>
    </location>
</feature>
<dbReference type="PANTHER" id="PTHR44329">
    <property type="entry name" value="SERINE/THREONINE-PROTEIN KINASE TNNI3K-RELATED"/>
    <property type="match status" value="1"/>
</dbReference>
<evidence type="ECO:0000313" key="10">
    <source>
        <dbReference type="Proteomes" id="UP001165080"/>
    </source>
</evidence>
<organism evidence="9 10">
    <name type="scientific">Pleodorina starrii</name>
    <dbReference type="NCBI Taxonomy" id="330485"/>
    <lineage>
        <taxon>Eukaryota</taxon>
        <taxon>Viridiplantae</taxon>
        <taxon>Chlorophyta</taxon>
        <taxon>core chlorophytes</taxon>
        <taxon>Chlorophyceae</taxon>
        <taxon>CS clade</taxon>
        <taxon>Chlamydomonadales</taxon>
        <taxon>Volvocaceae</taxon>
        <taxon>Pleodorina</taxon>
    </lineage>
</organism>
<dbReference type="InterPro" id="IPR017441">
    <property type="entry name" value="Protein_kinase_ATP_BS"/>
</dbReference>
<keyword evidence="1" id="KW-0723">Serine/threonine-protein kinase</keyword>
<feature type="region of interest" description="Disordered" evidence="7">
    <location>
        <begin position="30"/>
        <end position="62"/>
    </location>
</feature>